<protein>
    <recommendedName>
        <fullName evidence="7 8">Ribonuclease P protein component</fullName>
        <shortName evidence="7">RNase P protein</shortName>
        <shortName evidence="7">RNaseP protein</shortName>
        <ecNumber evidence="7 8">3.1.26.5</ecNumber>
    </recommendedName>
    <alternativeName>
        <fullName evidence="7">Protein C5</fullName>
    </alternativeName>
</protein>
<evidence type="ECO:0000256" key="5">
    <source>
        <dbReference type="ARBA" id="ARBA00022801"/>
    </source>
</evidence>
<gene>
    <name evidence="7 9" type="primary">rnpA</name>
    <name evidence="9" type="ORF">HPS55_09925</name>
</gene>
<evidence type="ECO:0000313" key="10">
    <source>
        <dbReference type="Proteomes" id="UP001193734"/>
    </source>
</evidence>
<evidence type="ECO:0000256" key="4">
    <source>
        <dbReference type="ARBA" id="ARBA00022759"/>
    </source>
</evidence>
<evidence type="ECO:0000256" key="8">
    <source>
        <dbReference type="NCBIfam" id="TIGR00188"/>
    </source>
</evidence>
<dbReference type="NCBIfam" id="TIGR00188">
    <property type="entry name" value="rnpA"/>
    <property type="match status" value="1"/>
</dbReference>
<comment type="subunit">
    <text evidence="7">Consists of a catalytic RNA component (M1 or rnpB) and a protein subunit.</text>
</comment>
<keyword evidence="4 7" id="KW-0255">Endonuclease</keyword>
<evidence type="ECO:0000256" key="1">
    <source>
        <dbReference type="ARBA" id="ARBA00002663"/>
    </source>
</evidence>
<keyword evidence="3 7" id="KW-0540">Nuclease</keyword>
<dbReference type="EMBL" id="JABKKE010000016">
    <property type="protein sequence ID" value="NPE14632.1"/>
    <property type="molecule type" value="Genomic_DNA"/>
</dbReference>
<evidence type="ECO:0000256" key="7">
    <source>
        <dbReference type="HAMAP-Rule" id="MF_00227"/>
    </source>
</evidence>
<name>A0ABX2AV41_9BACT</name>
<dbReference type="InterPro" id="IPR014721">
    <property type="entry name" value="Ribsml_uS5_D2-typ_fold_subgr"/>
</dbReference>
<evidence type="ECO:0000313" key="9">
    <source>
        <dbReference type="EMBL" id="NPE14632.1"/>
    </source>
</evidence>
<comment type="catalytic activity">
    <reaction evidence="7">
        <text>Endonucleolytic cleavage of RNA, removing 5'-extranucleotides from tRNA precursor.</text>
        <dbReference type="EC" id="3.1.26.5"/>
    </reaction>
</comment>
<comment type="caution">
    <text evidence="9">The sequence shown here is derived from an EMBL/GenBank/DDBJ whole genome shotgun (WGS) entry which is preliminary data.</text>
</comment>
<dbReference type="HAMAP" id="MF_00227">
    <property type="entry name" value="RNase_P"/>
    <property type="match status" value="1"/>
</dbReference>
<organism evidence="9 10">
    <name type="scientific">Xylanibacter rodentium</name>
    <dbReference type="NCBI Taxonomy" id="2736289"/>
    <lineage>
        <taxon>Bacteria</taxon>
        <taxon>Pseudomonadati</taxon>
        <taxon>Bacteroidota</taxon>
        <taxon>Bacteroidia</taxon>
        <taxon>Bacteroidales</taxon>
        <taxon>Prevotellaceae</taxon>
        <taxon>Xylanibacter</taxon>
    </lineage>
</organism>
<keyword evidence="10" id="KW-1185">Reference proteome</keyword>
<dbReference type="InterPro" id="IPR000100">
    <property type="entry name" value="RNase_P"/>
</dbReference>
<keyword evidence="5 7" id="KW-0378">Hydrolase</keyword>
<dbReference type="Proteomes" id="UP001193734">
    <property type="component" value="Unassembled WGS sequence"/>
</dbReference>
<comment type="similarity">
    <text evidence="7">Belongs to the RnpA family.</text>
</comment>
<evidence type="ECO:0000256" key="3">
    <source>
        <dbReference type="ARBA" id="ARBA00022722"/>
    </source>
</evidence>
<dbReference type="InterPro" id="IPR020568">
    <property type="entry name" value="Ribosomal_Su5_D2-typ_SF"/>
</dbReference>
<dbReference type="Gene3D" id="3.30.230.10">
    <property type="match status" value="1"/>
</dbReference>
<dbReference type="InterPro" id="IPR020539">
    <property type="entry name" value="RNase_P_CS"/>
</dbReference>
<reference evidence="9 10" key="1">
    <citation type="submission" date="2020-05" db="EMBL/GenBank/DDBJ databases">
        <title>Distinct polysaccharide utilization as determinants for interspecies competition between intestinal Prevotella spp.</title>
        <authorList>
            <person name="Galvez E.J.C."/>
            <person name="Iljazovic A."/>
            <person name="Strowig T."/>
        </authorList>
    </citation>
    <scope>NUCLEOTIDE SEQUENCE [LARGE SCALE GENOMIC DNA]</scope>
    <source>
        <strain evidence="9 10">PROD</strain>
    </source>
</reference>
<dbReference type="Pfam" id="PF00825">
    <property type="entry name" value="Ribonuclease_P"/>
    <property type="match status" value="1"/>
</dbReference>
<accession>A0ABX2AV41</accession>
<dbReference type="GeneID" id="82158081"/>
<comment type="function">
    <text evidence="1 7">RNaseP catalyzes the removal of the 5'-leader sequence from pre-tRNA to produce the mature 5'-terminus. It can also cleave other RNA substrates such as 4.5S RNA. The protein component plays an auxiliary but essential role in vivo by binding to the 5'-leader sequence and broadening the substrate specificity of the ribozyme.</text>
</comment>
<dbReference type="PROSITE" id="PS00648">
    <property type="entry name" value="RIBONUCLEASE_P"/>
    <property type="match status" value="1"/>
</dbReference>
<evidence type="ECO:0000256" key="2">
    <source>
        <dbReference type="ARBA" id="ARBA00022694"/>
    </source>
</evidence>
<dbReference type="GO" id="GO:0004526">
    <property type="term" value="F:ribonuclease P activity"/>
    <property type="evidence" value="ECO:0007669"/>
    <property type="project" value="UniProtKB-EC"/>
</dbReference>
<sequence>MNIPAESTAKFSKGERIVSRRQIEKLFGGGNRSMAAYPVRMVYMSMSRASHDEAVQVLVTVSKRHFKHAVRRNRVKRQLREAYRANKHLLYDVLQHMPDRSLALAFIWQSDRLYDSTEVAFAMESLLRRLSERLIRQLHVQVVDEVRLAEEDGL</sequence>
<dbReference type="SUPFAM" id="SSF54211">
    <property type="entry name" value="Ribosomal protein S5 domain 2-like"/>
    <property type="match status" value="1"/>
</dbReference>
<keyword evidence="6 7" id="KW-0694">RNA-binding</keyword>
<proteinExistence type="inferred from homology"/>
<keyword evidence="2 7" id="KW-0819">tRNA processing</keyword>
<evidence type="ECO:0000256" key="6">
    <source>
        <dbReference type="ARBA" id="ARBA00022884"/>
    </source>
</evidence>
<dbReference type="EC" id="3.1.26.5" evidence="7 8"/>
<dbReference type="RefSeq" id="WP_172177788.1">
    <property type="nucleotide sequence ID" value="NZ_CASGKG010000034.1"/>
</dbReference>